<proteinExistence type="predicted"/>
<dbReference type="Proteomes" id="UP001172159">
    <property type="component" value="Unassembled WGS sequence"/>
</dbReference>
<dbReference type="AlphaFoldDB" id="A0AA40DPY3"/>
<gene>
    <name evidence="2" type="ORF">B0T21DRAFT_298532</name>
</gene>
<dbReference type="PANTHER" id="PTHR24148">
    <property type="entry name" value="ANKYRIN REPEAT DOMAIN-CONTAINING PROTEIN 39 HOMOLOG-RELATED"/>
    <property type="match status" value="1"/>
</dbReference>
<feature type="non-terminal residue" evidence="2">
    <location>
        <position position="1"/>
    </location>
</feature>
<dbReference type="EMBL" id="JAUKTV010000018">
    <property type="protein sequence ID" value="KAK0708937.1"/>
    <property type="molecule type" value="Genomic_DNA"/>
</dbReference>
<comment type="caution">
    <text evidence="2">The sequence shown here is derived from an EMBL/GenBank/DDBJ whole genome shotgun (WGS) entry which is preliminary data.</text>
</comment>
<dbReference type="PANTHER" id="PTHR24148:SF73">
    <property type="entry name" value="HET DOMAIN PROTEIN (AFU_ORTHOLOGUE AFUA_8G01020)"/>
    <property type="match status" value="1"/>
</dbReference>
<feature type="domain" description="Heterokaryon incompatibility" evidence="1">
    <location>
        <begin position="8"/>
        <end position="140"/>
    </location>
</feature>
<evidence type="ECO:0000313" key="2">
    <source>
        <dbReference type="EMBL" id="KAK0708937.1"/>
    </source>
</evidence>
<evidence type="ECO:0000313" key="3">
    <source>
        <dbReference type="Proteomes" id="UP001172159"/>
    </source>
</evidence>
<protein>
    <submittedName>
        <fullName evidence="2">Heterokaryon incompatibility</fullName>
    </submittedName>
</protein>
<name>A0AA40DPY3_9PEZI</name>
<organism evidence="2 3">
    <name type="scientific">Apiosordaria backusii</name>
    <dbReference type="NCBI Taxonomy" id="314023"/>
    <lineage>
        <taxon>Eukaryota</taxon>
        <taxon>Fungi</taxon>
        <taxon>Dikarya</taxon>
        <taxon>Ascomycota</taxon>
        <taxon>Pezizomycotina</taxon>
        <taxon>Sordariomycetes</taxon>
        <taxon>Sordariomycetidae</taxon>
        <taxon>Sordariales</taxon>
        <taxon>Lasiosphaeriaceae</taxon>
        <taxon>Apiosordaria</taxon>
    </lineage>
</organism>
<keyword evidence="3" id="KW-1185">Reference proteome</keyword>
<dbReference type="InterPro" id="IPR010730">
    <property type="entry name" value="HET"/>
</dbReference>
<dbReference type="Pfam" id="PF06985">
    <property type="entry name" value="HET"/>
    <property type="match status" value="1"/>
</dbReference>
<dbReference type="InterPro" id="IPR052895">
    <property type="entry name" value="HetReg/Transcr_Mod"/>
</dbReference>
<accession>A0AA40DPY3</accession>
<reference evidence="2" key="1">
    <citation type="submission" date="2023-06" db="EMBL/GenBank/DDBJ databases">
        <title>Genome-scale phylogeny and comparative genomics of the fungal order Sordariales.</title>
        <authorList>
            <consortium name="Lawrence Berkeley National Laboratory"/>
            <person name="Hensen N."/>
            <person name="Bonometti L."/>
            <person name="Westerberg I."/>
            <person name="Brannstrom I.O."/>
            <person name="Guillou S."/>
            <person name="Cros-Aarteil S."/>
            <person name="Calhoun S."/>
            <person name="Haridas S."/>
            <person name="Kuo A."/>
            <person name="Mondo S."/>
            <person name="Pangilinan J."/>
            <person name="Riley R."/>
            <person name="Labutti K."/>
            <person name="Andreopoulos B."/>
            <person name="Lipzen A."/>
            <person name="Chen C."/>
            <person name="Yanf M."/>
            <person name="Daum C."/>
            <person name="Ng V."/>
            <person name="Clum A."/>
            <person name="Steindorff A."/>
            <person name="Ohm R."/>
            <person name="Martin F."/>
            <person name="Silar P."/>
            <person name="Natvig D."/>
            <person name="Lalanne C."/>
            <person name="Gautier V."/>
            <person name="Ament-Velasquez S.L."/>
            <person name="Kruys A."/>
            <person name="Hutchinson M.I."/>
            <person name="Powell A.J."/>
            <person name="Barry K."/>
            <person name="Miller A.N."/>
            <person name="Grigoriev I.V."/>
            <person name="Debuchy R."/>
            <person name="Gladieux P."/>
            <person name="Thoren M.H."/>
            <person name="Johannesson H."/>
        </authorList>
    </citation>
    <scope>NUCLEOTIDE SEQUENCE</scope>
    <source>
        <strain evidence="2">CBS 540.89</strain>
    </source>
</reference>
<evidence type="ECO:0000259" key="1">
    <source>
        <dbReference type="Pfam" id="PF06985"/>
    </source>
</evidence>
<sequence length="148" mass="17056">SSPTQPFLTYIWGDPTQTGTLTLSGHRFTITATLAAALRDLRDDARRHRTWADALCIDQTNIPERNSQVSLMGLIYKVVAYTVIYLGSSTWERDKVLQSAPYFSLNCYPSWSQSQRDEIVQGAKLEILNRPWFFRVWVFQKLILSRDP</sequence>